<keyword evidence="2" id="KW-1185">Reference proteome</keyword>
<sequence length="298" mass="32814">MWERLRRRVSASHASGRLAALSTATCRLPMRSVLHSCICSVQAFRTGWRPQRGVAPPKRHLLEVALNRRQRGTLAASLASDKNSAPDRRTSWFRCEQRVRHTLSRALSANVVPSTKDAAHCDVAGAEATMFLPKNLSPTGTRRQLDFASASHPARYRTRNFRRPSAFSCCPAGIIDHDAQPPSRRSAQAGPANWASRLQGHCRYLPMLRFEGRRRATHRVYGLHGGPRGFLTGEAGEIEPTYFGNEPVIEIAGDNGGPFFGYLVSNVYKKTADGKTGLVGSPRNTISFAMGSARPRPL</sequence>
<comment type="caution">
    <text evidence="1">The sequence shown here is derived from an EMBL/GenBank/DDBJ whole genome shotgun (WGS) entry which is preliminary data.</text>
</comment>
<reference evidence="1" key="1">
    <citation type="submission" date="2020-05" db="EMBL/GenBank/DDBJ databases">
        <title>Large-scale comparative analyses of tick genomes elucidate their genetic diversity and vector capacities.</title>
        <authorList>
            <person name="Jia N."/>
            <person name="Wang J."/>
            <person name="Shi W."/>
            <person name="Du L."/>
            <person name="Sun Y."/>
            <person name="Zhan W."/>
            <person name="Jiang J."/>
            <person name="Wang Q."/>
            <person name="Zhang B."/>
            <person name="Ji P."/>
            <person name="Sakyi L.B."/>
            <person name="Cui X."/>
            <person name="Yuan T."/>
            <person name="Jiang B."/>
            <person name="Yang W."/>
            <person name="Lam T.T.-Y."/>
            <person name="Chang Q."/>
            <person name="Ding S."/>
            <person name="Wang X."/>
            <person name="Zhu J."/>
            <person name="Ruan X."/>
            <person name="Zhao L."/>
            <person name="Wei J."/>
            <person name="Que T."/>
            <person name="Du C."/>
            <person name="Cheng J."/>
            <person name="Dai P."/>
            <person name="Han X."/>
            <person name="Huang E."/>
            <person name="Gao Y."/>
            <person name="Liu J."/>
            <person name="Shao H."/>
            <person name="Ye R."/>
            <person name="Li L."/>
            <person name="Wei W."/>
            <person name="Wang X."/>
            <person name="Wang C."/>
            <person name="Yang T."/>
            <person name="Huo Q."/>
            <person name="Li W."/>
            <person name="Guo W."/>
            <person name="Chen H."/>
            <person name="Zhou L."/>
            <person name="Ni X."/>
            <person name="Tian J."/>
            <person name="Zhou Y."/>
            <person name="Sheng Y."/>
            <person name="Liu T."/>
            <person name="Pan Y."/>
            <person name="Xia L."/>
            <person name="Li J."/>
            <person name="Zhao F."/>
            <person name="Cao W."/>
        </authorList>
    </citation>
    <scope>NUCLEOTIDE SEQUENCE</scope>
    <source>
        <strain evidence="1">Hyas-2018</strain>
    </source>
</reference>
<protein>
    <submittedName>
        <fullName evidence="1">Uncharacterized protein</fullName>
    </submittedName>
</protein>
<proteinExistence type="predicted"/>
<evidence type="ECO:0000313" key="2">
    <source>
        <dbReference type="Proteomes" id="UP000821845"/>
    </source>
</evidence>
<name>A0ACB7TG78_HYAAI</name>
<evidence type="ECO:0000313" key="1">
    <source>
        <dbReference type="EMBL" id="KAH6945034.1"/>
    </source>
</evidence>
<accession>A0ACB7TG78</accession>
<organism evidence="1 2">
    <name type="scientific">Hyalomma asiaticum</name>
    <name type="common">Tick</name>
    <dbReference type="NCBI Taxonomy" id="266040"/>
    <lineage>
        <taxon>Eukaryota</taxon>
        <taxon>Metazoa</taxon>
        <taxon>Ecdysozoa</taxon>
        <taxon>Arthropoda</taxon>
        <taxon>Chelicerata</taxon>
        <taxon>Arachnida</taxon>
        <taxon>Acari</taxon>
        <taxon>Parasitiformes</taxon>
        <taxon>Ixodida</taxon>
        <taxon>Ixodoidea</taxon>
        <taxon>Ixodidae</taxon>
        <taxon>Hyalomminae</taxon>
        <taxon>Hyalomma</taxon>
    </lineage>
</organism>
<dbReference type="Proteomes" id="UP000821845">
    <property type="component" value="Chromosome 1"/>
</dbReference>
<gene>
    <name evidence="1" type="ORF">HPB50_006921</name>
</gene>
<dbReference type="EMBL" id="CM023481">
    <property type="protein sequence ID" value="KAH6945034.1"/>
    <property type="molecule type" value="Genomic_DNA"/>
</dbReference>